<protein>
    <submittedName>
        <fullName evidence="1">BQ2448_6455 protein</fullName>
    </submittedName>
</protein>
<dbReference type="Proteomes" id="UP000198372">
    <property type="component" value="Unassembled WGS sequence"/>
</dbReference>
<gene>
    <name evidence="1" type="ORF">BQ2448_6455</name>
</gene>
<proteinExistence type="predicted"/>
<name>A0A238FPU0_9BASI</name>
<keyword evidence="2" id="KW-1185">Reference proteome</keyword>
<accession>A0A238FPU0</accession>
<sequence length="222" mass="24275">MEKGDHDAFVIGIDPRTTCHPLAVSVTLFDRNENHIQDDFMVYAAALSDKPLKMIQTRIKTVSAHLARNLKFGLLKNKTATLSGNDFVQESATSTTSTVDGDAASGTAPARLVADSSSLLLLLGEPARQVWTTKSHLQAKGSEFRFVEQIMDLAGSPNRRNAMHALWTSQSCSKHLAIDRRGWEEPGHVRDAGQTGRSYSGTLDTGQHGLKLGYRTTECFTC</sequence>
<dbReference type="STRING" id="269621.A0A238FPU0"/>
<organism evidence="1 2">
    <name type="scientific">Microbotryum intermedium</name>
    <dbReference type="NCBI Taxonomy" id="269621"/>
    <lineage>
        <taxon>Eukaryota</taxon>
        <taxon>Fungi</taxon>
        <taxon>Dikarya</taxon>
        <taxon>Basidiomycota</taxon>
        <taxon>Pucciniomycotina</taxon>
        <taxon>Microbotryomycetes</taxon>
        <taxon>Microbotryales</taxon>
        <taxon>Microbotryaceae</taxon>
        <taxon>Microbotryum</taxon>
    </lineage>
</organism>
<evidence type="ECO:0000313" key="2">
    <source>
        <dbReference type="Proteomes" id="UP000198372"/>
    </source>
</evidence>
<reference evidence="2" key="1">
    <citation type="submission" date="2016-09" db="EMBL/GenBank/DDBJ databases">
        <authorList>
            <person name="Jeantristanb JTB J.-T."/>
            <person name="Ricardo R."/>
        </authorList>
    </citation>
    <scope>NUCLEOTIDE SEQUENCE [LARGE SCALE GENOMIC DNA]</scope>
</reference>
<dbReference type="AlphaFoldDB" id="A0A238FPU0"/>
<dbReference type="EMBL" id="FMSP01000020">
    <property type="protein sequence ID" value="SCV74023.1"/>
    <property type="molecule type" value="Genomic_DNA"/>
</dbReference>
<evidence type="ECO:0000313" key="1">
    <source>
        <dbReference type="EMBL" id="SCV74023.1"/>
    </source>
</evidence>